<proteinExistence type="predicted"/>
<name>A0A9R1UU14_LACSA</name>
<dbReference type="EMBL" id="NBSK02000008">
    <property type="protein sequence ID" value="KAJ0193987.1"/>
    <property type="molecule type" value="Genomic_DNA"/>
</dbReference>
<evidence type="ECO:0000313" key="2">
    <source>
        <dbReference type="Proteomes" id="UP000235145"/>
    </source>
</evidence>
<comment type="caution">
    <text evidence="1">The sequence shown here is derived from an EMBL/GenBank/DDBJ whole genome shotgun (WGS) entry which is preliminary data.</text>
</comment>
<dbReference type="Proteomes" id="UP000235145">
    <property type="component" value="Unassembled WGS sequence"/>
</dbReference>
<keyword evidence="2" id="KW-1185">Reference proteome</keyword>
<reference evidence="1 2" key="1">
    <citation type="journal article" date="2017" name="Nat. Commun.">
        <title>Genome assembly with in vitro proximity ligation data and whole-genome triplication in lettuce.</title>
        <authorList>
            <person name="Reyes-Chin-Wo S."/>
            <person name="Wang Z."/>
            <person name="Yang X."/>
            <person name="Kozik A."/>
            <person name="Arikit S."/>
            <person name="Song C."/>
            <person name="Xia L."/>
            <person name="Froenicke L."/>
            <person name="Lavelle D.O."/>
            <person name="Truco M.J."/>
            <person name="Xia R."/>
            <person name="Zhu S."/>
            <person name="Xu C."/>
            <person name="Xu H."/>
            <person name="Xu X."/>
            <person name="Cox K."/>
            <person name="Korf I."/>
            <person name="Meyers B.C."/>
            <person name="Michelmore R.W."/>
        </authorList>
    </citation>
    <scope>NUCLEOTIDE SEQUENCE [LARGE SCALE GENOMIC DNA]</scope>
    <source>
        <strain evidence="2">cv. Salinas</strain>
        <tissue evidence="1">Seedlings</tissue>
    </source>
</reference>
<protein>
    <submittedName>
        <fullName evidence="1">Uncharacterized protein</fullName>
    </submittedName>
</protein>
<organism evidence="1 2">
    <name type="scientific">Lactuca sativa</name>
    <name type="common">Garden lettuce</name>
    <dbReference type="NCBI Taxonomy" id="4236"/>
    <lineage>
        <taxon>Eukaryota</taxon>
        <taxon>Viridiplantae</taxon>
        <taxon>Streptophyta</taxon>
        <taxon>Embryophyta</taxon>
        <taxon>Tracheophyta</taxon>
        <taxon>Spermatophyta</taxon>
        <taxon>Magnoliopsida</taxon>
        <taxon>eudicotyledons</taxon>
        <taxon>Gunneridae</taxon>
        <taxon>Pentapetalae</taxon>
        <taxon>asterids</taxon>
        <taxon>campanulids</taxon>
        <taxon>Asterales</taxon>
        <taxon>Asteraceae</taxon>
        <taxon>Cichorioideae</taxon>
        <taxon>Cichorieae</taxon>
        <taxon>Lactucinae</taxon>
        <taxon>Lactuca</taxon>
    </lineage>
</organism>
<sequence length="119" mass="13346">MEKQQQRSSSSSSLIYLYCFELQKWCSASVVMLLLCEPHGPHETLGSRYGFLGWVDPPMCQRSIVIIPGLLRTMNRYEVEVGQLKMRLLASLKSSMSTSTSSIMLSSSIRKSLSSSSLF</sequence>
<gene>
    <name evidence="1" type="ORF">LSAT_V11C800429650</name>
</gene>
<dbReference type="AlphaFoldDB" id="A0A9R1UU14"/>
<evidence type="ECO:0000313" key="1">
    <source>
        <dbReference type="EMBL" id="KAJ0193987.1"/>
    </source>
</evidence>
<accession>A0A9R1UU14</accession>